<evidence type="ECO:0000313" key="12">
    <source>
        <dbReference type="Proteomes" id="UP000033483"/>
    </source>
</evidence>
<feature type="compositionally biased region" description="Polar residues" evidence="10">
    <location>
        <begin position="1"/>
        <end position="32"/>
    </location>
</feature>
<dbReference type="AlphaFoldDB" id="A0A0F4ZCF1"/>
<dbReference type="GO" id="GO:0016592">
    <property type="term" value="C:mediator complex"/>
    <property type="evidence" value="ECO:0007669"/>
    <property type="project" value="InterPro"/>
</dbReference>
<comment type="subunit">
    <text evidence="9">Component of the Mediator complex.</text>
</comment>
<proteinExistence type="inferred from homology"/>
<feature type="region of interest" description="Disordered" evidence="10">
    <location>
        <begin position="1"/>
        <end position="49"/>
    </location>
</feature>
<dbReference type="OrthoDB" id="2160599at2759"/>
<feature type="compositionally biased region" description="Polar residues" evidence="10">
    <location>
        <begin position="235"/>
        <end position="244"/>
    </location>
</feature>
<evidence type="ECO:0000256" key="10">
    <source>
        <dbReference type="SAM" id="MobiDB-lite"/>
    </source>
</evidence>
<dbReference type="GO" id="GO:0006357">
    <property type="term" value="P:regulation of transcription by RNA polymerase II"/>
    <property type="evidence" value="ECO:0007669"/>
    <property type="project" value="InterPro"/>
</dbReference>
<organism evidence="11 12">
    <name type="scientific">Thielaviopsis punctulata</name>
    <dbReference type="NCBI Taxonomy" id="72032"/>
    <lineage>
        <taxon>Eukaryota</taxon>
        <taxon>Fungi</taxon>
        <taxon>Dikarya</taxon>
        <taxon>Ascomycota</taxon>
        <taxon>Pezizomycotina</taxon>
        <taxon>Sordariomycetes</taxon>
        <taxon>Hypocreomycetidae</taxon>
        <taxon>Microascales</taxon>
        <taxon>Ceratocystidaceae</taxon>
        <taxon>Thielaviopsis</taxon>
    </lineage>
</organism>
<evidence type="ECO:0000256" key="8">
    <source>
        <dbReference type="ARBA" id="ARBA00032018"/>
    </source>
</evidence>
<sequence length="327" mass="35420">MSCHPQTPQSPSQLSAGQSDSCLSMPGSNNAIPTPAHSVNGGNSQQEPVMDGSLLKRKRPLDDAGDHMVKRLHTAAGSLGIEALHQDVGNKYRLLKAPIVAPKYRPCDDFFTMFNLEGLASDLAREKPNGEKNILRKSFKNQLKRLNIGGGYDTKKDQVEENDSESLLSLVRMPDDVWYANVVKEKDITQGIPPYVSAALTKVPALSRGKMRKEAWDSYVLGSYESGAGVHSESAPCSTPNTPGASGAGSRLRQTLDASKSRRGLKKRSYLETGFEDGHGDDETADGGYSTGEPDDRNVQKRRKKTLGNMSNSGNVRRQAYGPATGI</sequence>
<gene>
    <name evidence="9" type="primary">MED19</name>
    <name evidence="11" type="ORF">TD95_004453</name>
</gene>
<evidence type="ECO:0000256" key="1">
    <source>
        <dbReference type="ARBA" id="ARBA00004123"/>
    </source>
</evidence>
<protein>
    <recommendedName>
        <fullName evidence="3 9">Mediator of RNA polymerase II transcription subunit 19</fullName>
    </recommendedName>
    <alternativeName>
        <fullName evidence="8 9">Mediator complex subunit 19</fullName>
    </alternativeName>
</protein>
<dbReference type="Pfam" id="PF08633">
    <property type="entry name" value="Rox3"/>
    <property type="match status" value="1"/>
</dbReference>
<comment type="caution">
    <text evidence="11">The sequence shown here is derived from an EMBL/GenBank/DDBJ whole genome shotgun (WGS) entry which is preliminary data.</text>
</comment>
<evidence type="ECO:0000256" key="7">
    <source>
        <dbReference type="ARBA" id="ARBA00023242"/>
    </source>
</evidence>
<comment type="subcellular location">
    <subcellularLocation>
        <location evidence="1 9">Nucleus</location>
    </subcellularLocation>
</comment>
<dbReference type="GO" id="GO:0003712">
    <property type="term" value="F:transcription coregulator activity"/>
    <property type="evidence" value="ECO:0007669"/>
    <property type="project" value="InterPro"/>
</dbReference>
<evidence type="ECO:0000256" key="4">
    <source>
        <dbReference type="ARBA" id="ARBA00023015"/>
    </source>
</evidence>
<keyword evidence="12" id="KW-1185">Reference proteome</keyword>
<name>A0A0F4ZCF1_9PEZI</name>
<dbReference type="EMBL" id="LAEV01001500">
    <property type="protein sequence ID" value="KKA27915.1"/>
    <property type="molecule type" value="Genomic_DNA"/>
</dbReference>
<keyword evidence="7 9" id="KW-0539">Nucleus</keyword>
<evidence type="ECO:0000313" key="11">
    <source>
        <dbReference type="EMBL" id="KKA27915.1"/>
    </source>
</evidence>
<accession>A0A0F4ZCF1</accession>
<keyword evidence="4 9" id="KW-0805">Transcription regulation</keyword>
<feature type="region of interest" description="Disordered" evidence="10">
    <location>
        <begin position="229"/>
        <end position="327"/>
    </location>
</feature>
<evidence type="ECO:0000256" key="9">
    <source>
        <dbReference type="RuleBase" id="RU364151"/>
    </source>
</evidence>
<comment type="function">
    <text evidence="9">Component of the Mediator complex, a coactivator involved in the regulated transcription of nearly all RNA polymerase II-dependent genes. Mediator functions as a bridge to convey information from gene-specific regulatory proteins to the basal RNA polymerase II transcription machinery. Mediator is recruited to promoters by direct interactions with regulatory proteins and serves as a scaffold for the assembly of a functional preinitiation complex with RNA polymerase II and the general transcription factors.</text>
</comment>
<dbReference type="Proteomes" id="UP000033483">
    <property type="component" value="Unassembled WGS sequence"/>
</dbReference>
<evidence type="ECO:0000256" key="2">
    <source>
        <dbReference type="ARBA" id="ARBA00009259"/>
    </source>
</evidence>
<keyword evidence="5 9" id="KW-0010">Activator</keyword>
<dbReference type="InterPro" id="IPR013942">
    <property type="entry name" value="Mediator_Med19_fun"/>
</dbReference>
<keyword evidence="6 9" id="KW-0804">Transcription</keyword>
<comment type="similarity">
    <text evidence="2 9">Belongs to the Mediator complex subunit 19 family.</text>
</comment>
<evidence type="ECO:0000256" key="3">
    <source>
        <dbReference type="ARBA" id="ARBA00019615"/>
    </source>
</evidence>
<evidence type="ECO:0000256" key="6">
    <source>
        <dbReference type="ARBA" id="ARBA00023163"/>
    </source>
</evidence>
<reference evidence="11 12" key="1">
    <citation type="submission" date="2015-03" db="EMBL/GenBank/DDBJ databases">
        <authorList>
            <person name="Radwan O."/>
            <person name="Al-Naeli F.A."/>
            <person name="Rendon G.A."/>
            <person name="Fields C."/>
        </authorList>
    </citation>
    <scope>NUCLEOTIDE SEQUENCE [LARGE SCALE GENOMIC DNA]</scope>
    <source>
        <strain evidence="11">CR-DP1</strain>
    </source>
</reference>
<evidence type="ECO:0000256" key="5">
    <source>
        <dbReference type="ARBA" id="ARBA00023159"/>
    </source>
</evidence>